<proteinExistence type="predicted"/>
<dbReference type="AlphaFoldDB" id="A0AA90SHV8"/>
<keyword evidence="1" id="KW-0732">Signal</keyword>
<dbReference type="Proteomes" id="UP001178281">
    <property type="component" value="Unassembled WGS sequence"/>
</dbReference>
<name>A0AA90SHV8_9ACTN</name>
<protein>
    <submittedName>
        <fullName evidence="2">Uncharacterized protein</fullName>
    </submittedName>
</protein>
<feature type="chain" id="PRO_5041637492" evidence="1">
    <location>
        <begin position="29"/>
        <end position="274"/>
    </location>
</feature>
<comment type="caution">
    <text evidence="2">The sequence shown here is derived from an EMBL/GenBank/DDBJ whole genome shotgun (WGS) entry which is preliminary data.</text>
</comment>
<dbReference type="PROSITE" id="PS51318">
    <property type="entry name" value="TAT"/>
    <property type="match status" value="1"/>
</dbReference>
<dbReference type="EMBL" id="JAUTIX010000006">
    <property type="protein sequence ID" value="MDP0399294.1"/>
    <property type="molecule type" value="Genomic_DNA"/>
</dbReference>
<accession>A0AA90SHV8</accession>
<evidence type="ECO:0000256" key="1">
    <source>
        <dbReference type="SAM" id="SignalP"/>
    </source>
</evidence>
<keyword evidence="3" id="KW-1185">Reference proteome</keyword>
<gene>
    <name evidence="2" type="ORF">Q7X28_15310</name>
</gene>
<evidence type="ECO:0000313" key="3">
    <source>
        <dbReference type="Proteomes" id="UP001178281"/>
    </source>
</evidence>
<dbReference type="InterPro" id="IPR006311">
    <property type="entry name" value="TAT_signal"/>
</dbReference>
<sequence length="274" mass="29051">MKLVSRRSILAAVAATAIAALAPAVAQADANAVPNYEVKLNLNASALDGGAPSAAVKSTFGITSAPKGLSYEYFDTETKKLSGEGWSVRLRHEAGQSLDLNYKKRFPVTNGDVDAALTTANQAGFDSSDTNYDAQVDWTYGKQTLSFATKKTASASGLSGTALPDASTARDLVVAQIPGKLENWTSKNWGKDALQASRVHGPVTSQEWKGAWQGVKPAIEVLPMPGQTVVEFSFKSDTRAGAQSLRQKAIDTLTAKGWLLPGDVLKTELILSTY</sequence>
<feature type="signal peptide" evidence="1">
    <location>
        <begin position="1"/>
        <end position="28"/>
    </location>
</feature>
<reference evidence="2" key="1">
    <citation type="submission" date="2023-08" db="EMBL/GenBank/DDBJ databases">
        <title>The draft genome of Tsukamurella strandjordii strain 050030.</title>
        <authorList>
            <person name="Zhao F."/>
            <person name="Feng Y."/>
            <person name="Zong Z."/>
        </authorList>
    </citation>
    <scope>NUCLEOTIDE SEQUENCE</scope>
    <source>
        <strain evidence="2">050030</strain>
    </source>
</reference>
<dbReference type="RefSeq" id="WP_305111986.1">
    <property type="nucleotide sequence ID" value="NZ_JAUTIX010000006.1"/>
</dbReference>
<evidence type="ECO:0000313" key="2">
    <source>
        <dbReference type="EMBL" id="MDP0399294.1"/>
    </source>
</evidence>
<organism evidence="2 3">
    <name type="scientific">Tsukamurella strandjordii</name>
    <dbReference type="NCBI Taxonomy" id="147577"/>
    <lineage>
        <taxon>Bacteria</taxon>
        <taxon>Bacillati</taxon>
        <taxon>Actinomycetota</taxon>
        <taxon>Actinomycetes</taxon>
        <taxon>Mycobacteriales</taxon>
        <taxon>Tsukamurellaceae</taxon>
        <taxon>Tsukamurella</taxon>
    </lineage>
</organism>